<keyword evidence="9" id="KW-1185">Reference proteome</keyword>
<evidence type="ECO:0000256" key="2">
    <source>
        <dbReference type="ARBA" id="ARBA00022737"/>
    </source>
</evidence>
<reference evidence="9" key="1">
    <citation type="submission" date="2015-12" db="EMBL/GenBank/DDBJ databases">
        <title>Update maize B73 reference genome by single molecule sequencing technologies.</title>
        <authorList>
            <consortium name="Maize Genome Sequencing Project"/>
            <person name="Ware D."/>
        </authorList>
    </citation>
    <scope>NUCLEOTIDE SEQUENCE [LARGE SCALE GENOMIC DNA]</scope>
    <source>
        <strain evidence="9">cv. B73</strain>
    </source>
</reference>
<dbReference type="GO" id="GO:0000978">
    <property type="term" value="F:RNA polymerase II cis-regulatory region sequence-specific DNA binding"/>
    <property type="evidence" value="ECO:0000318"/>
    <property type="project" value="GO_Central"/>
</dbReference>
<dbReference type="KEGG" id="zma:103631724"/>
<keyword evidence="2" id="KW-0677">Repeat</keyword>
<dbReference type="InterPro" id="IPR013087">
    <property type="entry name" value="Znf_C2H2_type"/>
</dbReference>
<dbReference type="GO" id="GO:0000981">
    <property type="term" value="F:DNA-binding transcription factor activity, RNA polymerase II-specific"/>
    <property type="evidence" value="ECO:0007669"/>
    <property type="project" value="UniProtKB-ARBA"/>
</dbReference>
<dbReference type="GO" id="GO:0008270">
    <property type="term" value="F:zinc ion binding"/>
    <property type="evidence" value="ECO:0007669"/>
    <property type="project" value="UniProtKB-KW"/>
</dbReference>
<dbReference type="PANTHER" id="PTHR19818">
    <property type="entry name" value="ZINC FINGER PROTEIN ZIC AND GLI"/>
    <property type="match status" value="1"/>
</dbReference>
<dbReference type="InterPro" id="IPR050329">
    <property type="entry name" value="GLI_C2H2-zinc-finger"/>
</dbReference>
<evidence type="ECO:0000313" key="8">
    <source>
        <dbReference type="EnsemblPlants" id="Zm00001eb003900_P001"/>
    </source>
</evidence>
<feature type="compositionally biased region" description="Low complexity" evidence="6">
    <location>
        <begin position="12"/>
        <end position="24"/>
    </location>
</feature>
<protein>
    <recommendedName>
        <fullName evidence="7">C2H2-type domain-containing protein</fullName>
    </recommendedName>
</protein>
<dbReference type="GO" id="GO:0045944">
    <property type="term" value="P:positive regulation of transcription by RNA polymerase II"/>
    <property type="evidence" value="ECO:0007669"/>
    <property type="project" value="UniProtKB-ARBA"/>
</dbReference>
<reference evidence="8" key="3">
    <citation type="submission" date="2021-05" db="UniProtKB">
        <authorList>
            <consortium name="EnsemblPlants"/>
        </authorList>
    </citation>
    <scope>IDENTIFICATION</scope>
    <source>
        <strain evidence="8">cv. B73</strain>
    </source>
</reference>
<dbReference type="RefSeq" id="XP_008651087.1">
    <property type="nucleotide sequence ID" value="XM_008652865.4"/>
</dbReference>
<dbReference type="Proteomes" id="UP000007305">
    <property type="component" value="Chromosome 1"/>
</dbReference>
<evidence type="ECO:0000259" key="7">
    <source>
        <dbReference type="PROSITE" id="PS50157"/>
    </source>
</evidence>
<dbReference type="OrthoDB" id="9547406at2759"/>
<evidence type="ECO:0000256" key="5">
    <source>
        <dbReference type="PROSITE-ProRule" id="PRU00042"/>
    </source>
</evidence>
<gene>
    <name evidence="8" type="primary">LOC103631724</name>
</gene>
<dbReference type="PROSITE" id="PS50157">
    <property type="entry name" value="ZINC_FINGER_C2H2_2"/>
    <property type="match status" value="2"/>
</dbReference>
<dbReference type="PANTHER" id="PTHR19818:SF139">
    <property type="entry name" value="PAIR-RULE PROTEIN ODD-PAIRED"/>
    <property type="match status" value="1"/>
</dbReference>
<proteinExistence type="evidence at protein level"/>
<dbReference type="SMART" id="SM00355">
    <property type="entry name" value="ZnF_C2H2"/>
    <property type="match status" value="4"/>
</dbReference>
<evidence type="ECO:0000256" key="3">
    <source>
        <dbReference type="ARBA" id="ARBA00022771"/>
    </source>
</evidence>
<keyword evidence="1" id="KW-0479">Metal-binding</keyword>
<reference evidence="8" key="2">
    <citation type="submission" date="2019-07" db="EMBL/GenBank/DDBJ databases">
        <authorList>
            <person name="Seetharam A."/>
            <person name="Woodhouse M."/>
            <person name="Cannon E."/>
        </authorList>
    </citation>
    <scope>NUCLEOTIDE SEQUENCE [LARGE SCALE GENOMIC DNA]</scope>
    <source>
        <strain evidence="8">cv. B73</strain>
    </source>
</reference>
<keyword evidence="3 5" id="KW-0863">Zinc-finger</keyword>
<name>A0A804LDQ1_MAIZE</name>
<accession>A0A804LDQ1</accession>
<dbReference type="SUPFAM" id="SSF57667">
    <property type="entry name" value="beta-beta-alpha zinc fingers"/>
    <property type="match status" value="2"/>
</dbReference>
<organism evidence="8 9">
    <name type="scientific">Zea mays</name>
    <name type="common">Maize</name>
    <dbReference type="NCBI Taxonomy" id="4577"/>
    <lineage>
        <taxon>Eukaryota</taxon>
        <taxon>Viridiplantae</taxon>
        <taxon>Streptophyta</taxon>
        <taxon>Embryophyta</taxon>
        <taxon>Tracheophyta</taxon>
        <taxon>Spermatophyta</taxon>
        <taxon>Magnoliopsida</taxon>
        <taxon>Liliopsida</taxon>
        <taxon>Poales</taxon>
        <taxon>Poaceae</taxon>
        <taxon>PACMAD clade</taxon>
        <taxon>Panicoideae</taxon>
        <taxon>Andropogonodae</taxon>
        <taxon>Andropogoneae</taxon>
        <taxon>Tripsacinae</taxon>
        <taxon>Zea</taxon>
    </lineage>
</organism>
<dbReference type="EnsemblPlants" id="Zm00001eb003900_T001">
    <property type="protein sequence ID" value="Zm00001eb003900_P001"/>
    <property type="gene ID" value="Zm00001eb003900"/>
</dbReference>
<feature type="domain" description="C2H2-type" evidence="7">
    <location>
        <begin position="474"/>
        <end position="503"/>
    </location>
</feature>
<keyword evidence="4" id="KW-0862">Zinc</keyword>
<dbReference type="FunCoup" id="A0A804LDQ1">
    <property type="interactions" value="1013"/>
</dbReference>
<feature type="domain" description="C2H2-type" evidence="7">
    <location>
        <begin position="504"/>
        <end position="533"/>
    </location>
</feature>
<dbReference type="GO" id="GO:0005634">
    <property type="term" value="C:nucleus"/>
    <property type="evidence" value="ECO:0007669"/>
    <property type="project" value="UniProtKB-ARBA"/>
</dbReference>
<dbReference type="Gramene" id="Zm00001eb003900_T001">
    <property type="protein sequence ID" value="Zm00001eb003900_P001"/>
    <property type="gene ID" value="Zm00001eb003900"/>
</dbReference>
<evidence type="ECO:0007829" key="10">
    <source>
        <dbReference type="PeptideAtlas" id="A0A804LDQ1"/>
    </source>
</evidence>
<dbReference type="Gene3D" id="3.30.160.60">
    <property type="entry name" value="Classic Zinc Finger"/>
    <property type="match status" value="1"/>
</dbReference>
<evidence type="ECO:0000256" key="6">
    <source>
        <dbReference type="SAM" id="MobiDB-lite"/>
    </source>
</evidence>
<feature type="region of interest" description="Disordered" evidence="6">
    <location>
        <begin position="10"/>
        <end position="35"/>
    </location>
</feature>
<dbReference type="GeneID" id="103631724"/>
<dbReference type="InterPro" id="IPR036236">
    <property type="entry name" value="Znf_C2H2_sf"/>
</dbReference>
<dbReference type="PROSITE" id="PS00028">
    <property type="entry name" value="ZINC_FINGER_C2H2_1"/>
    <property type="match status" value="2"/>
</dbReference>
<sequence>MRIRRYAARLLSSTSPGSAATAAPSSPPRPPAASWLHTDDDDCCAFCELSRPASQEGLDAIKHKGYIADRVLESVVRADERVGLPERPPVPEVKKCKIDHVPPVNKACVGLQVVKLAAKPEGAAPASEDAADPATKAGVFVVNDAAIEQGVKCIASLSGGASKMEVTVENSLANGPTTELEVSNSLANGPTTELGVSKGTSLANESADLPGVTCIMPEVTDKPVTDLGVISTVVEVSDTGPVVHETTELESAGEDYIASEATAEPEDAGRASCNVDDTAALDEPQPPNCDLYLGNVQDGNAIDTVTSTLQPSRCDAAEGGGSVNFTTNIPVRARGPTFKGGVLKDKSVAPSVLLVLDVLTRSIGKSGRTDVICYARRTGKRKAELLKVKKENIDLEDGVICEKEETLVSTDRCECVLSTAGSIDVKLADIKKDLMDNSAVGKVKKMKRNRFECNIDYCHMVFKTEAELAVHKKNMCTVSSCSRHFRSHRYLRRHQSAHNDDMPYKCPWDGCNMAFKWSWDRAEHFKVHAGAKPYKCTTPGCSKIFKFVSDFTRHRRRCKPQRCLFYAFQEESTKYYVTLSIWKLLW</sequence>
<dbReference type="InParanoid" id="A0A804LDQ1"/>
<dbReference type="AlphaFoldDB" id="A0A804LDQ1"/>
<evidence type="ECO:0000313" key="9">
    <source>
        <dbReference type="Proteomes" id="UP000007305"/>
    </source>
</evidence>
<dbReference type="GO" id="GO:0006357">
    <property type="term" value="P:regulation of transcription by RNA polymerase II"/>
    <property type="evidence" value="ECO:0000318"/>
    <property type="project" value="GO_Central"/>
</dbReference>
<evidence type="ECO:0000256" key="1">
    <source>
        <dbReference type="ARBA" id="ARBA00022723"/>
    </source>
</evidence>
<dbReference type="GO" id="GO:0003700">
    <property type="term" value="F:DNA-binding transcription factor activity"/>
    <property type="evidence" value="ECO:0000318"/>
    <property type="project" value="GO_Central"/>
</dbReference>
<evidence type="ECO:0000256" key="4">
    <source>
        <dbReference type="ARBA" id="ARBA00022833"/>
    </source>
</evidence>
<keyword evidence="10" id="KW-1267">Proteomics identification</keyword>